<name>A0A9D1UE70_9FIRM</name>
<evidence type="ECO:0000313" key="3">
    <source>
        <dbReference type="Proteomes" id="UP000824263"/>
    </source>
</evidence>
<organism evidence="2 3">
    <name type="scientific">Candidatus Dorea gallistercoris</name>
    <dbReference type="NCBI Taxonomy" id="2838542"/>
    <lineage>
        <taxon>Bacteria</taxon>
        <taxon>Bacillati</taxon>
        <taxon>Bacillota</taxon>
        <taxon>Clostridia</taxon>
        <taxon>Lachnospirales</taxon>
        <taxon>Lachnospiraceae</taxon>
        <taxon>Dorea</taxon>
    </lineage>
</organism>
<reference evidence="2" key="2">
    <citation type="submission" date="2021-04" db="EMBL/GenBank/DDBJ databases">
        <authorList>
            <person name="Gilroy R."/>
        </authorList>
    </citation>
    <scope>NUCLEOTIDE SEQUENCE</scope>
    <source>
        <strain evidence="2">ChiSxjej1B13-11762</strain>
    </source>
</reference>
<feature type="transmembrane region" description="Helical" evidence="1">
    <location>
        <begin position="12"/>
        <end position="31"/>
    </location>
</feature>
<protein>
    <submittedName>
        <fullName evidence="2">Uncharacterized protein</fullName>
    </submittedName>
</protein>
<gene>
    <name evidence="2" type="ORF">H9873_02720</name>
</gene>
<proteinExistence type="predicted"/>
<comment type="caution">
    <text evidence="2">The sequence shown here is derived from an EMBL/GenBank/DDBJ whole genome shotgun (WGS) entry which is preliminary data.</text>
</comment>
<dbReference type="SUPFAM" id="SSF82171">
    <property type="entry name" value="DPP6 N-terminal domain-like"/>
    <property type="match status" value="1"/>
</dbReference>
<keyword evidence="1" id="KW-0472">Membrane</keyword>
<dbReference type="EMBL" id="DXGF01000050">
    <property type="protein sequence ID" value="HIW83220.1"/>
    <property type="molecule type" value="Genomic_DNA"/>
</dbReference>
<evidence type="ECO:0000256" key="1">
    <source>
        <dbReference type="SAM" id="Phobius"/>
    </source>
</evidence>
<dbReference type="AlphaFoldDB" id="A0A9D1UE70"/>
<keyword evidence="1" id="KW-1133">Transmembrane helix</keyword>
<keyword evidence="1" id="KW-0812">Transmembrane</keyword>
<evidence type="ECO:0000313" key="2">
    <source>
        <dbReference type="EMBL" id="HIW83220.1"/>
    </source>
</evidence>
<dbReference type="Proteomes" id="UP000824263">
    <property type="component" value="Unassembled WGS sequence"/>
</dbReference>
<reference evidence="2" key="1">
    <citation type="journal article" date="2021" name="PeerJ">
        <title>Extensive microbial diversity within the chicken gut microbiome revealed by metagenomics and culture.</title>
        <authorList>
            <person name="Gilroy R."/>
            <person name="Ravi A."/>
            <person name="Getino M."/>
            <person name="Pursley I."/>
            <person name="Horton D.L."/>
            <person name="Alikhan N.F."/>
            <person name="Baker D."/>
            <person name="Gharbi K."/>
            <person name="Hall N."/>
            <person name="Watson M."/>
            <person name="Adriaenssens E.M."/>
            <person name="Foster-Nyarko E."/>
            <person name="Jarju S."/>
            <person name="Secka A."/>
            <person name="Antonio M."/>
            <person name="Oren A."/>
            <person name="Chaudhuri R.R."/>
            <person name="La Ragione R."/>
            <person name="Hildebrand F."/>
            <person name="Pallen M.J."/>
        </authorList>
    </citation>
    <scope>NUCLEOTIDE SEQUENCE</scope>
    <source>
        <strain evidence="2">ChiSxjej1B13-11762</strain>
    </source>
</reference>
<sequence length="811" mass="90502">MKIKRRWKTRLINGGILTGVFIVAVIFFSYLTNNGNDSVTADMGAATYPQISFSYDGYLLNSVPGYVKEMDIPSIRDTITPVGTQGLSVNIQAYENAVSSLEYKVCTLGGEEILLEQTIQKPGEMETLDLSQEGLLAEERVLQIILYISEDKKVYYYTRIALDSGTNVSHCLDYIQDFHEGALNQGEGVSISSAIEPSDEEDNTTFAHVTIHSDYSHVTWGDLAPRVEGGERWSVKELRGTYTCAQLEYLVRCQGEENEDDLYKVTEYFRVRHDSERDHTYLLDYDRRMEQIFDPTRQVLSATGILLGIADYDVPYVVNEDGTIVSFIQAGELWNYNKNTDEISLVFSFSSAENTDERNDTSQHEIRLVEGDKEGNLTFAVYGYMNRGGHEGEVGVAIYYYDIETSSVEEKVFLSTDKSWGNAIEELGKLVYYNVDEDILYVLADQTFYEIDVKRDEQNVLAEGLADDQYVVSEDGHIVAYQSGGCIVVRNLSSGNERTVEGGEGETIRPLGFINNDFVYGVSREEDSGETISGMAVEPMYKVEIQNSRSEIIKTYEQADVYILGALFDGNMITLERATKSGNVYTTASEDYITNNTQKEESNITLEAYSTDLKETQMRLTYSDGISDKSPKLLKPKQVQAEAPTSIDFNGIDDTGKCYVYGQGRLQGVFGQAGDAVNKALECEGVVVSADQEYIWESGNRDLKYTIEGKDDEIESIRNQLAAGTAPMEIMEGLRDEGALDLTGCACQDLLYIINQDRPVIAMENARDGIILIGYQDSTVIYMDGTSGERRTASCEEIDEMTTGSGHTYVG</sequence>
<accession>A0A9D1UE70</accession>